<evidence type="ECO:0000256" key="1">
    <source>
        <dbReference type="SAM" id="Phobius"/>
    </source>
</evidence>
<dbReference type="RefSeq" id="YP_010840387.1">
    <property type="nucleotide sequence ID" value="NC_078674.1"/>
</dbReference>
<reference evidence="2" key="1">
    <citation type="journal article" date="2021" name="Front. Microbiol.">
        <title>A Virus Infecting Hibiscus rosa-sinensis Represents an Evolutionary Link Between Cileviruses and Higreviruses.</title>
        <authorList>
            <person name="Olmedo-Velarde A."/>
            <person name="Hu J."/>
            <person name="Melzer M.J."/>
        </authorList>
    </citation>
    <scope>NUCLEOTIDE SEQUENCE</scope>
    <source>
        <strain evidence="2">OUGC</strain>
    </source>
</reference>
<keyword evidence="1" id="KW-1133">Transmembrane helix</keyword>
<evidence type="ECO:0000313" key="2">
    <source>
        <dbReference type="EMBL" id="QRG34868.1"/>
    </source>
</evidence>
<feature type="transmembrane region" description="Helical" evidence="1">
    <location>
        <begin position="430"/>
        <end position="449"/>
    </location>
</feature>
<dbReference type="GeneID" id="80551301"/>
<dbReference type="EMBL" id="MT472638">
    <property type="protein sequence ID" value="QRG34868.1"/>
    <property type="molecule type" value="Genomic_RNA"/>
</dbReference>
<proteinExistence type="predicted"/>
<sequence>MAYYLPIITCFSLFFPDISRVQVVLEDGFSVSKDCFIECKGASCPPLPKHCFHELHTITVAKHWFFPNDILKFSTRVLSGKPSVRRGFLLTPDVSRFDRSSFVCKGTYCSVKACTFDRMLYSFDIIKKQAVSVALKNPGKLDCLGCQCSVSGVSNYLKLSSQGFYILSDHGFCSSSLETPHGPEYHTNLLFSGTWDFGVIHENSSDHDCFVKFVFAYTKVFFNEEVTSSNNFEYRTFMIPRGEELYVRRDIFVFEYNDAFYYMSQLCIDEVFSYKYTTDFNVTCHGTHCFYDGFDYDRLRRKCLVLLDSSKRVSLYALNSLLHPKAARCEIPTQLEYLVDIPVSRDGDFVTFYRVYRAEEAYIFEPLPVVDYNVRLLVATVDTSIVSGIGHYVLTVFVKAFVYVVVDVLLALAKSILTTIVEFGGCCFRVFLYSVLDLLIVLIFTLNSLTKISVFVYWIFCFIIRIWSSSCCLDLHNLLLDYVDN</sequence>
<accession>A0A890CSW2</accession>
<dbReference type="KEGG" id="vg:80551301"/>
<name>A0A890CSW2_9VIRU</name>
<keyword evidence="3" id="KW-1185">Reference proteome</keyword>
<keyword evidence="1" id="KW-0812">Transmembrane</keyword>
<protein>
    <submittedName>
        <fullName evidence="2">Glycoprotein p61-like protein</fullName>
    </submittedName>
</protein>
<keyword evidence="1" id="KW-0472">Membrane</keyword>
<evidence type="ECO:0000313" key="3">
    <source>
        <dbReference type="Proteomes" id="UP000888220"/>
    </source>
</evidence>
<organism evidence="2 3">
    <name type="scientific">Hibiscus yellow blotch virus</name>
    <dbReference type="NCBI Taxonomy" id="2809748"/>
    <lineage>
        <taxon>Viruses</taxon>
        <taxon>Riboviria</taxon>
        <taxon>Orthornavirae</taxon>
        <taxon>Kitrinoviricota</taxon>
        <taxon>Alsuviricetes</taxon>
        <taxon>Martellivirales</taxon>
        <taxon>Kitaviridae</taxon>
        <taxon>Cilevirus</taxon>
        <taxon>Cilevirus oahuense</taxon>
    </lineage>
</organism>
<gene>
    <name evidence="2" type="primary">p56</name>
</gene>
<dbReference type="Proteomes" id="UP000888220">
    <property type="component" value="Genome"/>
</dbReference>